<proteinExistence type="predicted"/>
<reference evidence="1 2" key="1">
    <citation type="journal article" date="2021" name="Elife">
        <title>Chloroplast acquisition without the gene transfer in kleptoplastic sea slugs, Plakobranchus ocellatus.</title>
        <authorList>
            <person name="Maeda T."/>
            <person name="Takahashi S."/>
            <person name="Yoshida T."/>
            <person name="Shimamura S."/>
            <person name="Takaki Y."/>
            <person name="Nagai Y."/>
            <person name="Toyoda A."/>
            <person name="Suzuki Y."/>
            <person name="Arimoto A."/>
            <person name="Ishii H."/>
            <person name="Satoh N."/>
            <person name="Nishiyama T."/>
            <person name="Hasebe M."/>
            <person name="Maruyama T."/>
            <person name="Minagawa J."/>
            <person name="Obokata J."/>
            <person name="Shigenobu S."/>
        </authorList>
    </citation>
    <scope>NUCLEOTIDE SEQUENCE [LARGE SCALE GENOMIC DNA]</scope>
</reference>
<keyword evidence="2" id="KW-1185">Reference proteome</keyword>
<gene>
    <name evidence="1" type="ORF">PoB_000869800</name>
</gene>
<keyword evidence="1" id="KW-0675">Receptor</keyword>
<evidence type="ECO:0000313" key="1">
    <source>
        <dbReference type="EMBL" id="GFN82192.1"/>
    </source>
</evidence>
<name>A0AAV3YJ00_9GAST</name>
<dbReference type="AlphaFoldDB" id="A0AAV3YJ00"/>
<dbReference type="Gene3D" id="3.40.50.2300">
    <property type="match status" value="1"/>
</dbReference>
<protein>
    <submittedName>
        <fullName evidence="1">Glutamate receptor</fullName>
    </submittedName>
</protein>
<evidence type="ECO:0000313" key="2">
    <source>
        <dbReference type="Proteomes" id="UP000735302"/>
    </source>
</evidence>
<sequence length="90" mass="9839">MAAGVDVQQVFNSIVIHVLLCAGFLKTISSLDDISIGGIFDTGSVQALTAFQHEIHVFNRRQAHSHPYQIAKRNSVLEVTDSFAVSNARE</sequence>
<organism evidence="1 2">
    <name type="scientific">Plakobranchus ocellatus</name>
    <dbReference type="NCBI Taxonomy" id="259542"/>
    <lineage>
        <taxon>Eukaryota</taxon>
        <taxon>Metazoa</taxon>
        <taxon>Spiralia</taxon>
        <taxon>Lophotrochozoa</taxon>
        <taxon>Mollusca</taxon>
        <taxon>Gastropoda</taxon>
        <taxon>Heterobranchia</taxon>
        <taxon>Euthyneura</taxon>
        <taxon>Panpulmonata</taxon>
        <taxon>Sacoglossa</taxon>
        <taxon>Placobranchoidea</taxon>
        <taxon>Plakobranchidae</taxon>
        <taxon>Plakobranchus</taxon>
    </lineage>
</organism>
<dbReference type="Proteomes" id="UP000735302">
    <property type="component" value="Unassembled WGS sequence"/>
</dbReference>
<comment type="caution">
    <text evidence="1">The sequence shown here is derived from an EMBL/GenBank/DDBJ whole genome shotgun (WGS) entry which is preliminary data.</text>
</comment>
<dbReference type="EMBL" id="BLXT01000976">
    <property type="protein sequence ID" value="GFN82192.1"/>
    <property type="molecule type" value="Genomic_DNA"/>
</dbReference>
<accession>A0AAV3YJ00</accession>